<accession>A0A1H9YH28</accession>
<gene>
    <name evidence="1" type="ORF">SAMN04487772_10213</name>
</gene>
<dbReference type="AlphaFoldDB" id="A0A1H9YH28"/>
<dbReference type="EMBL" id="FOHN01000002">
    <property type="protein sequence ID" value="SES68273.1"/>
    <property type="molecule type" value="Genomic_DNA"/>
</dbReference>
<protein>
    <submittedName>
        <fullName evidence="1">Uncharacterized protein</fullName>
    </submittedName>
</protein>
<organism evidence="1 2">
    <name type="scientific">[Clostridium] polysaccharolyticum</name>
    <dbReference type="NCBI Taxonomy" id="29364"/>
    <lineage>
        <taxon>Bacteria</taxon>
        <taxon>Bacillati</taxon>
        <taxon>Bacillota</taxon>
        <taxon>Clostridia</taxon>
        <taxon>Lachnospirales</taxon>
        <taxon>Lachnospiraceae</taxon>
    </lineage>
</organism>
<evidence type="ECO:0000313" key="1">
    <source>
        <dbReference type="EMBL" id="SES68273.1"/>
    </source>
</evidence>
<dbReference type="RefSeq" id="WP_092475284.1">
    <property type="nucleotide sequence ID" value="NZ_FOHN01000002.1"/>
</dbReference>
<reference evidence="1 2" key="1">
    <citation type="submission" date="2016-10" db="EMBL/GenBank/DDBJ databases">
        <authorList>
            <person name="de Groot N.N."/>
        </authorList>
    </citation>
    <scope>NUCLEOTIDE SEQUENCE [LARGE SCALE GENOMIC DNA]</scope>
    <source>
        <strain evidence="1 2">DSM 1801</strain>
    </source>
</reference>
<dbReference type="Proteomes" id="UP000199800">
    <property type="component" value="Unassembled WGS sequence"/>
</dbReference>
<dbReference type="STRING" id="29364.SAMN04487772_10213"/>
<dbReference type="OrthoDB" id="2068468at2"/>
<sequence length="151" mass="17599">MKETLSKVMKRAWEIKRQDVRNIFSLCLKMAWAEVKKGGNTIEKLTEDIIENINKGVAKTIEMRNRRFHKNEEAKFFLTSENTTVYNDMTVITVNMFVNYKTYKQLCRVYKVTVKENTYNVSTKKIFLETVSVENTARNLLSDITAALAID</sequence>
<proteinExistence type="predicted"/>
<evidence type="ECO:0000313" key="2">
    <source>
        <dbReference type="Proteomes" id="UP000199800"/>
    </source>
</evidence>
<keyword evidence="2" id="KW-1185">Reference proteome</keyword>
<name>A0A1H9YH28_9FIRM</name>